<dbReference type="AlphaFoldDB" id="A0A6N3BLY2"/>
<evidence type="ECO:0000256" key="1">
    <source>
        <dbReference type="SAM" id="Phobius"/>
    </source>
</evidence>
<keyword evidence="1" id="KW-0812">Transmembrane</keyword>
<accession>A0A6N3BLY2</accession>
<reference evidence="2" key="1">
    <citation type="submission" date="2019-11" db="EMBL/GenBank/DDBJ databases">
        <authorList>
            <person name="Feng L."/>
        </authorList>
    </citation>
    <scope>NUCLEOTIDE SEQUENCE</scope>
    <source>
        <strain evidence="2">CTertiumLFYP3</strain>
    </source>
</reference>
<evidence type="ECO:0000313" key="2">
    <source>
        <dbReference type="EMBL" id="VYU03678.1"/>
    </source>
</evidence>
<dbReference type="EMBL" id="CACRTO010000013">
    <property type="protein sequence ID" value="VYU03678.1"/>
    <property type="molecule type" value="Genomic_DNA"/>
</dbReference>
<proteinExistence type="predicted"/>
<organism evidence="2">
    <name type="scientific">Clostridium tertium</name>
    <dbReference type="NCBI Taxonomy" id="1559"/>
    <lineage>
        <taxon>Bacteria</taxon>
        <taxon>Bacillati</taxon>
        <taxon>Bacillota</taxon>
        <taxon>Clostridia</taxon>
        <taxon>Eubacteriales</taxon>
        <taxon>Clostridiaceae</taxon>
        <taxon>Clostridium</taxon>
    </lineage>
</organism>
<sequence length="158" mass="18734">MKRVKYSRIYIIEVLLVILIFILAYPFLKEKDLNITTLSEDINEFINEDYKEGTIEDLRKIYGISRNDINDFIFFRSNSNMNPKEILVVDFKNEDLLKINKENINKVIENKKSSFKDYNADAYSLLENSVFETKGSNLIFIVNEDNKKIEKIINENFR</sequence>
<dbReference type="InterPro" id="IPR025648">
    <property type="entry name" value="DUF4358"/>
</dbReference>
<feature type="transmembrane region" description="Helical" evidence="1">
    <location>
        <begin position="9"/>
        <end position="28"/>
    </location>
</feature>
<keyword evidence="1" id="KW-1133">Transmembrane helix</keyword>
<dbReference type="Pfam" id="PF14270">
    <property type="entry name" value="DUF4358"/>
    <property type="match status" value="1"/>
</dbReference>
<gene>
    <name evidence="2" type="ORF">CTLFYP3_01317</name>
</gene>
<evidence type="ECO:0008006" key="3">
    <source>
        <dbReference type="Google" id="ProtNLM"/>
    </source>
</evidence>
<protein>
    <recommendedName>
        <fullName evidence="3">DUF4358 domain-containing protein</fullName>
    </recommendedName>
</protein>
<keyword evidence="1" id="KW-0472">Membrane</keyword>
<name>A0A6N3BLY2_9CLOT</name>
<dbReference type="RefSeq" id="WP_156625828.1">
    <property type="nucleotide sequence ID" value="NZ_CACRTO010000013.1"/>
</dbReference>